<keyword evidence="3 9" id="KW-0808">Transferase</keyword>
<protein>
    <submittedName>
        <fullName evidence="9">SET1B methyltransferase</fullName>
    </submittedName>
</protein>
<dbReference type="AlphaFoldDB" id="A0A7K8NJR6"/>
<evidence type="ECO:0000256" key="1">
    <source>
        <dbReference type="ARBA" id="ARBA00004123"/>
    </source>
</evidence>
<evidence type="ECO:0000313" key="9">
    <source>
        <dbReference type="EMBL" id="NXE53507.1"/>
    </source>
</evidence>
<evidence type="ECO:0000256" key="5">
    <source>
        <dbReference type="ARBA" id="ARBA00022853"/>
    </source>
</evidence>
<dbReference type="PANTHER" id="PTHR45814:SF1">
    <property type="entry name" value="HISTONE-LYSINE N-METHYLTRANSFERASE SETD1B"/>
    <property type="match status" value="1"/>
</dbReference>
<feature type="domain" description="COMPASS complex Set1 subunit N-SET" evidence="8">
    <location>
        <begin position="119"/>
        <end position="213"/>
    </location>
</feature>
<dbReference type="Proteomes" id="UP000524187">
    <property type="component" value="Unassembled WGS sequence"/>
</dbReference>
<evidence type="ECO:0000256" key="4">
    <source>
        <dbReference type="ARBA" id="ARBA00022691"/>
    </source>
</evidence>
<feature type="region of interest" description="Disordered" evidence="7">
    <location>
        <begin position="77"/>
        <end position="115"/>
    </location>
</feature>
<name>A0A7K8NJR6_CASCA</name>
<organism evidence="9 10">
    <name type="scientific">Casuarius casuarius</name>
    <name type="common">Southern cassowary</name>
    <name type="synonym">Struthio casuarius</name>
    <dbReference type="NCBI Taxonomy" id="8787"/>
    <lineage>
        <taxon>Eukaryota</taxon>
        <taxon>Metazoa</taxon>
        <taxon>Chordata</taxon>
        <taxon>Craniata</taxon>
        <taxon>Vertebrata</taxon>
        <taxon>Euteleostomi</taxon>
        <taxon>Archelosauria</taxon>
        <taxon>Archosauria</taxon>
        <taxon>Dinosauria</taxon>
        <taxon>Saurischia</taxon>
        <taxon>Theropoda</taxon>
        <taxon>Coelurosauria</taxon>
        <taxon>Aves</taxon>
        <taxon>Palaeognathae</taxon>
        <taxon>Casuariiformes</taxon>
        <taxon>Casuariidae</taxon>
        <taxon>Casuarius</taxon>
    </lineage>
</organism>
<evidence type="ECO:0000256" key="2">
    <source>
        <dbReference type="ARBA" id="ARBA00022603"/>
    </source>
</evidence>
<gene>
    <name evidence="9" type="primary">Setd1b_1</name>
    <name evidence="9" type="ORF">CASCAS_R15257</name>
</gene>
<comment type="subcellular location">
    <subcellularLocation>
        <location evidence="1">Nucleus</location>
    </subcellularLocation>
</comment>
<evidence type="ECO:0000256" key="6">
    <source>
        <dbReference type="ARBA" id="ARBA00023242"/>
    </source>
</evidence>
<evidence type="ECO:0000259" key="8">
    <source>
        <dbReference type="SMART" id="SM01291"/>
    </source>
</evidence>
<dbReference type="GO" id="GO:0048188">
    <property type="term" value="C:Set1C/COMPASS complex"/>
    <property type="evidence" value="ECO:0007669"/>
    <property type="project" value="TreeGrafter"/>
</dbReference>
<comment type="caution">
    <text evidence="9">The sequence shown here is derived from an EMBL/GenBank/DDBJ whole genome shotgun (WGS) entry which is preliminary data.</text>
</comment>
<evidence type="ECO:0000256" key="3">
    <source>
        <dbReference type="ARBA" id="ARBA00022679"/>
    </source>
</evidence>
<dbReference type="EMBL" id="VWPT01000164">
    <property type="protein sequence ID" value="NXE53507.1"/>
    <property type="molecule type" value="Genomic_DNA"/>
</dbReference>
<evidence type="ECO:0000256" key="7">
    <source>
        <dbReference type="SAM" id="MobiDB-lite"/>
    </source>
</evidence>
<keyword evidence="4" id="KW-0949">S-adenosyl-L-methionine</keyword>
<dbReference type="SMART" id="SM01291">
    <property type="entry name" value="N-SET"/>
    <property type="match status" value="1"/>
</dbReference>
<feature type="non-terminal residue" evidence="9">
    <location>
        <position position="1"/>
    </location>
</feature>
<keyword evidence="10" id="KW-1185">Reference proteome</keyword>
<dbReference type="InterPro" id="IPR024657">
    <property type="entry name" value="COMPASS_Set1_N-SET"/>
</dbReference>
<dbReference type="InterPro" id="IPR044570">
    <property type="entry name" value="Set1-like"/>
</dbReference>
<reference evidence="9 10" key="1">
    <citation type="submission" date="2019-09" db="EMBL/GenBank/DDBJ databases">
        <title>Bird 10,000 Genomes (B10K) Project - Family phase.</title>
        <authorList>
            <person name="Zhang G."/>
        </authorList>
    </citation>
    <scope>NUCLEOTIDE SEQUENCE [LARGE SCALE GENOMIC DNA]</scope>
    <source>
        <strain evidence="9">B10K-LSUMZ-50683</strain>
        <tissue evidence="9">Muscle</tissue>
    </source>
</reference>
<evidence type="ECO:0000313" key="10">
    <source>
        <dbReference type="Proteomes" id="UP000524187"/>
    </source>
</evidence>
<keyword evidence="5" id="KW-0156">Chromatin regulator</keyword>
<proteinExistence type="predicted"/>
<feature type="non-terminal residue" evidence="9">
    <location>
        <position position="215"/>
    </location>
</feature>
<feature type="compositionally biased region" description="Pro residues" evidence="7">
    <location>
        <begin position="103"/>
        <end position="114"/>
    </location>
</feature>
<dbReference type="GO" id="GO:0042800">
    <property type="term" value="F:histone H3K4 methyltransferase activity"/>
    <property type="evidence" value="ECO:0007669"/>
    <property type="project" value="InterPro"/>
</dbReference>
<keyword evidence="2 9" id="KW-0489">Methyltransferase</keyword>
<sequence>AYSGKTIEPPPVPVALVESAVSKELLSGHPDAFYGLKDPEAVTLDFRNDGFHEKIAAETVTEKLPFKELENQWNEDFKEEEAHAKPKRQWRRQKKTPEDIPVIPSPEYSPPRPQFRPRSEFEEMTILYDIWNGGIDEEDIKFMCITYDRLLQQDNGMDWLNDTLWVFHPYILSHWRSALHTRRSTARGDTLDGHGVGLTLQKTQLVGGRSIHLLE</sequence>
<accession>A0A7K8NJR6</accession>
<keyword evidence="6" id="KW-0539">Nucleus</keyword>
<dbReference type="PANTHER" id="PTHR45814">
    <property type="entry name" value="HISTONE-LYSINE N-METHYLTRANSFERASE SETD1"/>
    <property type="match status" value="1"/>
</dbReference>
<feature type="compositionally biased region" description="Basic residues" evidence="7">
    <location>
        <begin position="85"/>
        <end position="94"/>
    </location>
</feature>
<dbReference type="GO" id="GO:0032259">
    <property type="term" value="P:methylation"/>
    <property type="evidence" value="ECO:0007669"/>
    <property type="project" value="UniProtKB-KW"/>
</dbReference>